<reference evidence="2" key="1">
    <citation type="submission" date="2021-02" db="EMBL/GenBank/DDBJ databases">
        <authorList>
            <person name="Nowell W R."/>
        </authorList>
    </citation>
    <scope>NUCLEOTIDE SEQUENCE</scope>
</reference>
<evidence type="ECO:0000313" key="3">
    <source>
        <dbReference type="Proteomes" id="UP000676336"/>
    </source>
</evidence>
<proteinExistence type="predicted"/>
<dbReference type="Proteomes" id="UP000676336">
    <property type="component" value="Unassembled WGS sequence"/>
</dbReference>
<evidence type="ECO:0000256" key="1">
    <source>
        <dbReference type="SAM" id="MobiDB-lite"/>
    </source>
</evidence>
<protein>
    <submittedName>
        <fullName evidence="2">Uncharacterized protein</fullName>
    </submittedName>
</protein>
<feature type="non-terminal residue" evidence="2">
    <location>
        <position position="1"/>
    </location>
</feature>
<comment type="caution">
    <text evidence="2">The sequence shown here is derived from an EMBL/GenBank/DDBJ whole genome shotgun (WGS) entry which is preliminary data.</text>
</comment>
<accession>A0A8S2T9Y7</accession>
<dbReference type="EMBL" id="CAJOBI010031470">
    <property type="protein sequence ID" value="CAF4274927.1"/>
    <property type="molecule type" value="Genomic_DNA"/>
</dbReference>
<name>A0A8S2T9Y7_9BILA</name>
<feature type="compositionally biased region" description="Polar residues" evidence="1">
    <location>
        <begin position="1"/>
        <end position="12"/>
    </location>
</feature>
<feature type="region of interest" description="Disordered" evidence="1">
    <location>
        <begin position="1"/>
        <end position="54"/>
    </location>
</feature>
<dbReference type="AlphaFoldDB" id="A0A8S2T9Y7"/>
<sequence>EHRPSTPNQRPSSARHRTNPSSSTLPPSSPHVDETMMSPNSTTISSSSSSSKVTLTDVYETLRKLEEVEQFPIQTMIENDSGMNIR</sequence>
<feature type="non-terminal residue" evidence="2">
    <location>
        <position position="86"/>
    </location>
</feature>
<evidence type="ECO:0000313" key="2">
    <source>
        <dbReference type="EMBL" id="CAF4274927.1"/>
    </source>
</evidence>
<organism evidence="2 3">
    <name type="scientific">Rotaria magnacalcarata</name>
    <dbReference type="NCBI Taxonomy" id="392030"/>
    <lineage>
        <taxon>Eukaryota</taxon>
        <taxon>Metazoa</taxon>
        <taxon>Spiralia</taxon>
        <taxon>Gnathifera</taxon>
        <taxon>Rotifera</taxon>
        <taxon>Eurotatoria</taxon>
        <taxon>Bdelloidea</taxon>
        <taxon>Philodinida</taxon>
        <taxon>Philodinidae</taxon>
        <taxon>Rotaria</taxon>
    </lineage>
</organism>
<gene>
    <name evidence="2" type="ORF">SMN809_LOCUS24997</name>
</gene>